<protein>
    <recommendedName>
        <fullName evidence="3">Transmembrane protein</fullName>
    </recommendedName>
</protein>
<evidence type="ECO:0008006" key="3">
    <source>
        <dbReference type="Google" id="ProtNLM"/>
    </source>
</evidence>
<dbReference type="RefSeq" id="WP_068834341.1">
    <property type="nucleotide sequence ID" value="NZ_JBHSMX010000020.1"/>
</dbReference>
<proteinExistence type="predicted"/>
<organism evidence="1 2">
    <name type="scientific">Polaromonas jejuensis</name>
    <dbReference type="NCBI Taxonomy" id="457502"/>
    <lineage>
        <taxon>Bacteria</taxon>
        <taxon>Pseudomonadati</taxon>
        <taxon>Pseudomonadota</taxon>
        <taxon>Betaproteobacteria</taxon>
        <taxon>Burkholderiales</taxon>
        <taxon>Comamonadaceae</taxon>
        <taxon>Polaromonas</taxon>
    </lineage>
</organism>
<comment type="caution">
    <text evidence="1">The sequence shown here is derived from an EMBL/GenBank/DDBJ whole genome shotgun (WGS) entry which is preliminary data.</text>
</comment>
<evidence type="ECO:0000313" key="2">
    <source>
        <dbReference type="Proteomes" id="UP001596084"/>
    </source>
</evidence>
<sequence>MKNNLSFLGFGAWLAAAALAVALALVAPNDSSVMGRLPAFMSQTLTRQTVAVPEGLPSDRILALITFQRGQRAQIESWIEGLNLRNDPNIDWVRLFVRNDPGTPTGRSALENKLREHYPADAERARLMPVFTDRADFVRSAGLNGTDQVSVVVVNRQGEVLARVEGQFDPAKAQTLRETLQAHHF</sequence>
<dbReference type="EMBL" id="JBHSMX010000020">
    <property type="protein sequence ID" value="MFC5521837.1"/>
    <property type="molecule type" value="Genomic_DNA"/>
</dbReference>
<evidence type="ECO:0000313" key="1">
    <source>
        <dbReference type="EMBL" id="MFC5521837.1"/>
    </source>
</evidence>
<gene>
    <name evidence="1" type="ORF">ACFPP7_13085</name>
</gene>
<dbReference type="Proteomes" id="UP001596084">
    <property type="component" value="Unassembled WGS sequence"/>
</dbReference>
<reference evidence="2" key="1">
    <citation type="journal article" date="2019" name="Int. J. Syst. Evol. Microbiol.">
        <title>The Global Catalogue of Microorganisms (GCM) 10K type strain sequencing project: providing services to taxonomists for standard genome sequencing and annotation.</title>
        <authorList>
            <consortium name="The Broad Institute Genomics Platform"/>
            <consortium name="The Broad Institute Genome Sequencing Center for Infectious Disease"/>
            <person name="Wu L."/>
            <person name="Ma J."/>
        </authorList>
    </citation>
    <scope>NUCLEOTIDE SEQUENCE [LARGE SCALE GENOMIC DNA]</scope>
    <source>
        <strain evidence="2">CGMCC 4.7277</strain>
    </source>
</reference>
<name>A0ABW0QDT8_9BURK</name>
<accession>A0ABW0QDT8</accession>
<keyword evidence="2" id="KW-1185">Reference proteome</keyword>